<feature type="region of interest" description="Disordered" evidence="1">
    <location>
        <begin position="1"/>
        <end position="28"/>
    </location>
</feature>
<protein>
    <recommendedName>
        <fullName evidence="2">ATP adenylyltransferase C-terminal domain-containing protein</fullName>
    </recommendedName>
</protein>
<organism evidence="3 4">
    <name type="scientific">Ascodesmis nigricans</name>
    <dbReference type="NCBI Taxonomy" id="341454"/>
    <lineage>
        <taxon>Eukaryota</taxon>
        <taxon>Fungi</taxon>
        <taxon>Dikarya</taxon>
        <taxon>Ascomycota</taxon>
        <taxon>Pezizomycotina</taxon>
        <taxon>Pezizomycetes</taxon>
        <taxon>Pezizales</taxon>
        <taxon>Ascodesmidaceae</taxon>
        <taxon>Ascodesmis</taxon>
    </lineage>
</organism>
<dbReference type="InterPro" id="IPR036265">
    <property type="entry name" value="HIT-like_sf"/>
</dbReference>
<dbReference type="Pfam" id="PF09830">
    <property type="entry name" value="ATP_transf"/>
    <property type="match status" value="1"/>
</dbReference>
<dbReference type="GO" id="GO:0009117">
    <property type="term" value="P:nucleotide metabolic process"/>
    <property type="evidence" value="ECO:0007669"/>
    <property type="project" value="InterPro"/>
</dbReference>
<dbReference type="InterPro" id="IPR019200">
    <property type="entry name" value="ATP_adenylylTrfase_C"/>
</dbReference>
<dbReference type="GO" id="GO:0005524">
    <property type="term" value="F:ATP binding"/>
    <property type="evidence" value="ECO:0007669"/>
    <property type="project" value="InterPro"/>
</dbReference>
<feature type="domain" description="ATP adenylyltransferase C-terminal" evidence="2">
    <location>
        <begin position="433"/>
        <end position="558"/>
    </location>
</feature>
<reference evidence="3 4" key="1">
    <citation type="submission" date="2019-04" db="EMBL/GenBank/DDBJ databases">
        <title>Comparative genomics and transcriptomics to analyze fruiting body development in filamentous ascomycetes.</title>
        <authorList>
            <consortium name="DOE Joint Genome Institute"/>
            <person name="Lutkenhaus R."/>
            <person name="Traeger S."/>
            <person name="Breuer J."/>
            <person name="Kuo A."/>
            <person name="Lipzen A."/>
            <person name="Pangilinan J."/>
            <person name="Dilworth D."/>
            <person name="Sandor L."/>
            <person name="Poggeler S."/>
            <person name="Barry K."/>
            <person name="Grigoriev I.V."/>
            <person name="Nowrousian M."/>
        </authorList>
    </citation>
    <scope>NUCLEOTIDE SEQUENCE [LARGE SCALE GENOMIC DNA]</scope>
    <source>
        <strain evidence="3 4">CBS 389.68</strain>
    </source>
</reference>
<dbReference type="InterPro" id="IPR043171">
    <property type="entry name" value="Ap4A_phos1/2-like"/>
</dbReference>
<dbReference type="GO" id="GO:0003877">
    <property type="term" value="F:ATP:ADP adenylyltransferase activity"/>
    <property type="evidence" value="ECO:0007669"/>
    <property type="project" value="InterPro"/>
</dbReference>
<dbReference type="PANTHER" id="PTHR38420:SF1">
    <property type="entry name" value="PUTATIVE (AFU_ORTHOLOGUE AFUA_5G14690)-RELATED"/>
    <property type="match status" value="1"/>
</dbReference>
<dbReference type="OrthoDB" id="10267950at2759"/>
<gene>
    <name evidence="3" type="ORF">EX30DRAFT_344652</name>
</gene>
<name>A0A4S2MIN5_9PEZI</name>
<dbReference type="InterPro" id="IPR009163">
    <property type="entry name" value="Ap4A_phos1/2"/>
</dbReference>
<dbReference type="PANTHER" id="PTHR38420">
    <property type="entry name" value="AP-4-A PHOSPHORYLASE II"/>
    <property type="match status" value="1"/>
</dbReference>
<dbReference type="Gene3D" id="3.30.428.70">
    <property type="match status" value="1"/>
</dbReference>
<dbReference type="SUPFAM" id="SSF54197">
    <property type="entry name" value="HIT-like"/>
    <property type="match status" value="1"/>
</dbReference>
<dbReference type="STRING" id="341454.A0A4S2MIN5"/>
<evidence type="ECO:0000259" key="2">
    <source>
        <dbReference type="Pfam" id="PF09830"/>
    </source>
</evidence>
<dbReference type="AlphaFoldDB" id="A0A4S2MIN5"/>
<evidence type="ECO:0000313" key="3">
    <source>
        <dbReference type="EMBL" id="TGZ76770.1"/>
    </source>
</evidence>
<keyword evidence="4" id="KW-1185">Reference proteome</keyword>
<dbReference type="Proteomes" id="UP000298138">
    <property type="component" value="Unassembled WGS sequence"/>
</dbReference>
<dbReference type="EMBL" id="ML220167">
    <property type="protein sequence ID" value="TGZ76770.1"/>
    <property type="molecule type" value="Genomic_DNA"/>
</dbReference>
<accession>A0A4S2MIN5</accession>
<proteinExistence type="predicted"/>
<evidence type="ECO:0000313" key="4">
    <source>
        <dbReference type="Proteomes" id="UP000298138"/>
    </source>
</evidence>
<evidence type="ECO:0000256" key="1">
    <source>
        <dbReference type="SAM" id="MobiDB-lite"/>
    </source>
</evidence>
<dbReference type="InParanoid" id="A0A4S2MIN5"/>
<sequence>MKRRAPWRPRGSDRSNSTSTAASSSAPYHQTPTFYLDSNFALAVELPPTPADTPMGDESVDGDVVEWAAGMGMGFNLGLEVTETVEWKGKGTTDLSKRMLEERFDELVQKGKMVYATTEKKISDTEFLFPYDLLLCPALAAKPEIQVPILFSTASVSDTSGTVSELDMASPMSPTPGAGAVMEDMEAEPENTAPKFGEGSDIDYTPELVISQLNGNDPTLGNDWSDTADPMQRAAEDLLGWNHGSISGAGGTGSNTHWLVFNKFNIFRPQYLVLTTNSHLRQTSPLDITDIRVAWHLLHPSSSTSSDPSYTTSPPPASISTPFTTLSPPFSFSSFDPTYTDPDAAPPPKRWAMIYNCGPASGCSREHKHFQLFTHEDLGSLTDYIAGFGMEIDRFRIFRDTHQTAQLLNQQHPPTTNPDAARIREKKTRDLTVPFRFYYHQFSEAEKQASAIAASLGIPSAHGAGMPERIRDVYDDMLVKCREALGLTVEEEVGGEVPHNVILTDEELIVIPRRRAEWRGVSANAVGMMGVLWMSQVGKMEIWRKEGVRKVLMELGVPW</sequence>
<feature type="compositionally biased region" description="Low complexity" evidence="1">
    <location>
        <begin position="15"/>
        <end position="26"/>
    </location>
</feature>